<dbReference type="GO" id="GO:0015074">
    <property type="term" value="P:DNA integration"/>
    <property type="evidence" value="ECO:0007669"/>
    <property type="project" value="InterPro"/>
</dbReference>
<dbReference type="Gene3D" id="3.80.10.10">
    <property type="entry name" value="Ribonuclease Inhibitor"/>
    <property type="match status" value="1"/>
</dbReference>
<feature type="compositionally biased region" description="Polar residues" evidence="2">
    <location>
        <begin position="391"/>
        <end position="404"/>
    </location>
</feature>
<keyword evidence="1" id="KW-0233">DNA recombination</keyword>
<name>A0A8H6WRG2_9AGAR</name>
<dbReference type="AlphaFoldDB" id="A0A8H6WRG2"/>
<dbReference type="GO" id="GO:0003677">
    <property type="term" value="F:DNA binding"/>
    <property type="evidence" value="ECO:0007669"/>
    <property type="project" value="InterPro"/>
</dbReference>
<evidence type="ECO:0000313" key="4">
    <source>
        <dbReference type="EMBL" id="KAF7328184.1"/>
    </source>
</evidence>
<dbReference type="CDD" id="cd09917">
    <property type="entry name" value="F-box_SF"/>
    <property type="match status" value="1"/>
</dbReference>
<dbReference type="SUPFAM" id="SSF81383">
    <property type="entry name" value="F-box domain"/>
    <property type="match status" value="1"/>
</dbReference>
<gene>
    <name evidence="4" type="ORF">MVEN_02576000</name>
</gene>
<dbReference type="InterPro" id="IPR002104">
    <property type="entry name" value="Integrase_catalytic"/>
</dbReference>
<dbReference type="EMBL" id="JACAZI010000038">
    <property type="protein sequence ID" value="KAF7328184.1"/>
    <property type="molecule type" value="Genomic_DNA"/>
</dbReference>
<sequence length="967" mass="109483">MESFPFELVDNILDFLYADMLSLLNCSQVCRSWVPTARFHLLAMKIVHFGVSVDACTDPLVQLLSHKLSTLAPAVRAVSIGPFFQQRGILMLMRKVSSCCRVLQAVRSLTLKSITWTDIDDISRTSFCGKFANLRDLVFSNVNFGTFEDLFAVLASFPNLQRLYCVRVGWNEKSPHNSPALKSIILPGLRTLEVDYGCQDVIEWLQSCPGEAFPQLSTCHLKRADIIPSSGSFSLAFAPRLEHMTLAFYQLNLKTLRQFQVDLSRNHSLKSIHISHLQLHEFQEPGTGGDSEDKRSYVGWVPHVLTSVSSDVDRVQLSIWISIQSDIDILDWTSLKQVLMRAQFSALKELLLELYGKIYIEADKAEPSRKAAPSTCNRKKAAKPAQTTATSDLPSTSSLLENSRQTTDEWLKSARTKKGYGNYVKGGKKWLVEWTAEGRLDDEISEDGFDVISEQTPLALRALTAYNCEHLARGFASAEGIRSAFKDYFERVCGCQGDFWKYNSHNQKWEGNPVFESGFKTYYESLKNRHNRTSTATQALPMLPADLKVIMDYLDSPQAIKYFTVTQRLYFKAFFTTAFTLWTRNDELINLQFKDIKLNLRSKTGIPYHEFSLIFRKTNKDPTKVQKYMVQIDPAHPEIDCYTHVEAWKAHMERMLGRRLAGIDYVFPALASTGQFKFGEPTSRSAFETLLDEVVDKSNVLQGRNGRFTTHCFRRGGAQYRFLWADRKWSLKAVKWWGGWSSNENVGTLMCYLLDELMAYEEGFSDIMTDDRVIDRHETFMGEDESVPVSKADLLKFEDSILMKIRGMIAGVPASLIPASTSAANASVQPAGNGFPATRAETPVLPPASPTNDHISPSPYVPQPSRIPETKTLDDATYWEHGAPQKGLDVPLKEWATLFKSSEYASEAVKLGNIRFVCEEFRVHCNGDFAAFEEKSPGMRRKFTMLMKAVRAERKLRGEAKTRNSRK</sequence>
<evidence type="ECO:0000313" key="5">
    <source>
        <dbReference type="Proteomes" id="UP000620124"/>
    </source>
</evidence>
<evidence type="ECO:0000256" key="1">
    <source>
        <dbReference type="ARBA" id="ARBA00023172"/>
    </source>
</evidence>
<organism evidence="4 5">
    <name type="scientific">Mycena venus</name>
    <dbReference type="NCBI Taxonomy" id="2733690"/>
    <lineage>
        <taxon>Eukaryota</taxon>
        <taxon>Fungi</taxon>
        <taxon>Dikarya</taxon>
        <taxon>Basidiomycota</taxon>
        <taxon>Agaricomycotina</taxon>
        <taxon>Agaricomycetes</taxon>
        <taxon>Agaricomycetidae</taxon>
        <taxon>Agaricales</taxon>
        <taxon>Marasmiineae</taxon>
        <taxon>Mycenaceae</taxon>
        <taxon>Mycena</taxon>
    </lineage>
</organism>
<keyword evidence="5" id="KW-1185">Reference proteome</keyword>
<dbReference type="PROSITE" id="PS51898">
    <property type="entry name" value="TYR_RECOMBINASE"/>
    <property type="match status" value="1"/>
</dbReference>
<dbReference type="SUPFAM" id="SSF52047">
    <property type="entry name" value="RNI-like"/>
    <property type="match status" value="1"/>
</dbReference>
<feature type="domain" description="Tyr recombinase" evidence="3">
    <location>
        <begin position="537"/>
        <end position="768"/>
    </location>
</feature>
<dbReference type="GO" id="GO:0006310">
    <property type="term" value="P:DNA recombination"/>
    <property type="evidence" value="ECO:0007669"/>
    <property type="project" value="UniProtKB-KW"/>
</dbReference>
<comment type="caution">
    <text evidence="4">The sequence shown here is derived from an EMBL/GenBank/DDBJ whole genome shotgun (WGS) entry which is preliminary data.</text>
</comment>
<evidence type="ECO:0000256" key="2">
    <source>
        <dbReference type="SAM" id="MobiDB-lite"/>
    </source>
</evidence>
<dbReference type="Proteomes" id="UP000620124">
    <property type="component" value="Unassembled WGS sequence"/>
</dbReference>
<dbReference type="InterPro" id="IPR011010">
    <property type="entry name" value="DNA_brk_join_enz"/>
</dbReference>
<dbReference type="Gene3D" id="1.10.443.10">
    <property type="entry name" value="Intergrase catalytic core"/>
    <property type="match status" value="1"/>
</dbReference>
<proteinExistence type="predicted"/>
<feature type="region of interest" description="Disordered" evidence="2">
    <location>
        <begin position="369"/>
        <end position="404"/>
    </location>
</feature>
<dbReference type="InterPro" id="IPR032675">
    <property type="entry name" value="LRR_dom_sf"/>
</dbReference>
<dbReference type="OrthoDB" id="164951at2759"/>
<dbReference type="InterPro" id="IPR013762">
    <property type="entry name" value="Integrase-like_cat_sf"/>
</dbReference>
<dbReference type="SUPFAM" id="SSF56349">
    <property type="entry name" value="DNA breaking-rejoining enzymes"/>
    <property type="match status" value="1"/>
</dbReference>
<dbReference type="InterPro" id="IPR036047">
    <property type="entry name" value="F-box-like_dom_sf"/>
</dbReference>
<evidence type="ECO:0000259" key="3">
    <source>
        <dbReference type="PROSITE" id="PS51898"/>
    </source>
</evidence>
<reference evidence="4" key="1">
    <citation type="submission" date="2020-05" db="EMBL/GenBank/DDBJ databases">
        <title>Mycena genomes resolve the evolution of fungal bioluminescence.</title>
        <authorList>
            <person name="Tsai I.J."/>
        </authorList>
    </citation>
    <scope>NUCLEOTIDE SEQUENCE</scope>
    <source>
        <strain evidence="4">CCC161011</strain>
    </source>
</reference>
<protein>
    <recommendedName>
        <fullName evidence="3">Tyr recombinase domain-containing protein</fullName>
    </recommendedName>
</protein>
<accession>A0A8H6WRG2</accession>